<dbReference type="STRING" id="3818.A0A445AZE8"/>
<evidence type="ECO:0000313" key="2">
    <source>
        <dbReference type="EMBL" id="RYR31813.1"/>
    </source>
</evidence>
<evidence type="ECO:0000259" key="1">
    <source>
        <dbReference type="Pfam" id="PF13966"/>
    </source>
</evidence>
<dbReference type="InterPro" id="IPR026960">
    <property type="entry name" value="RVT-Znf"/>
</dbReference>
<sequence>MQFAIGQCLTTEKGRKWKRYKIVYGFFHSPTSLRPQNIQNNRVWNSIWELKLPHKIKVFLCKSLHEKLSVLQQVHSRFASTPATCPRCMLKAESISHVLFQCPLSSIIWSLSLITPDL</sequence>
<comment type="caution">
    <text evidence="2">The sequence shown here is derived from an EMBL/GenBank/DDBJ whole genome shotgun (WGS) entry which is preliminary data.</text>
</comment>
<organism evidence="2 3">
    <name type="scientific">Arachis hypogaea</name>
    <name type="common">Peanut</name>
    <dbReference type="NCBI Taxonomy" id="3818"/>
    <lineage>
        <taxon>Eukaryota</taxon>
        <taxon>Viridiplantae</taxon>
        <taxon>Streptophyta</taxon>
        <taxon>Embryophyta</taxon>
        <taxon>Tracheophyta</taxon>
        <taxon>Spermatophyta</taxon>
        <taxon>Magnoliopsida</taxon>
        <taxon>eudicotyledons</taxon>
        <taxon>Gunneridae</taxon>
        <taxon>Pentapetalae</taxon>
        <taxon>rosids</taxon>
        <taxon>fabids</taxon>
        <taxon>Fabales</taxon>
        <taxon>Fabaceae</taxon>
        <taxon>Papilionoideae</taxon>
        <taxon>50 kb inversion clade</taxon>
        <taxon>dalbergioids sensu lato</taxon>
        <taxon>Dalbergieae</taxon>
        <taxon>Pterocarpus clade</taxon>
        <taxon>Arachis</taxon>
    </lineage>
</organism>
<gene>
    <name evidence="2" type="ORF">Ahy_B01g056733</name>
</gene>
<dbReference type="Proteomes" id="UP000289738">
    <property type="component" value="Chromosome B01"/>
</dbReference>
<keyword evidence="3" id="KW-1185">Reference proteome</keyword>
<reference evidence="2 3" key="1">
    <citation type="submission" date="2019-01" db="EMBL/GenBank/DDBJ databases">
        <title>Sequencing of cultivated peanut Arachis hypogaea provides insights into genome evolution and oil improvement.</title>
        <authorList>
            <person name="Chen X."/>
        </authorList>
    </citation>
    <scope>NUCLEOTIDE SEQUENCE [LARGE SCALE GENOMIC DNA]</scope>
    <source>
        <strain evidence="3">cv. Fuhuasheng</strain>
        <tissue evidence="2">Leaves</tissue>
    </source>
</reference>
<accession>A0A445AZE8</accession>
<evidence type="ECO:0000313" key="3">
    <source>
        <dbReference type="Proteomes" id="UP000289738"/>
    </source>
</evidence>
<protein>
    <recommendedName>
        <fullName evidence="1">Reverse transcriptase zinc-binding domain-containing protein</fullName>
    </recommendedName>
</protein>
<name>A0A445AZE8_ARAHY</name>
<dbReference type="EMBL" id="SDMP01000011">
    <property type="protein sequence ID" value="RYR31813.1"/>
    <property type="molecule type" value="Genomic_DNA"/>
</dbReference>
<feature type="domain" description="Reverse transcriptase zinc-binding" evidence="1">
    <location>
        <begin position="33"/>
        <end position="109"/>
    </location>
</feature>
<proteinExistence type="predicted"/>
<dbReference type="Pfam" id="PF13966">
    <property type="entry name" value="zf-RVT"/>
    <property type="match status" value="1"/>
</dbReference>
<dbReference type="AlphaFoldDB" id="A0A445AZE8"/>